<organism evidence="7 8">
    <name type="scientific">Babjeviella inositovora NRRL Y-12698</name>
    <dbReference type="NCBI Taxonomy" id="984486"/>
    <lineage>
        <taxon>Eukaryota</taxon>
        <taxon>Fungi</taxon>
        <taxon>Dikarya</taxon>
        <taxon>Ascomycota</taxon>
        <taxon>Saccharomycotina</taxon>
        <taxon>Pichiomycetes</taxon>
        <taxon>Serinales incertae sedis</taxon>
        <taxon>Babjeviella</taxon>
    </lineage>
</organism>
<feature type="transmembrane region" description="Helical" evidence="6">
    <location>
        <begin position="63"/>
        <end position="81"/>
    </location>
</feature>
<dbReference type="InterPro" id="IPR007881">
    <property type="entry name" value="UNC-50"/>
</dbReference>
<keyword evidence="3 6" id="KW-0812">Transmembrane</keyword>
<feature type="transmembrane region" description="Helical" evidence="6">
    <location>
        <begin position="149"/>
        <end position="169"/>
    </location>
</feature>
<protein>
    <recommendedName>
        <fullName evidence="9">UNC-50 family protein</fullName>
    </recommendedName>
</protein>
<evidence type="ECO:0008006" key="9">
    <source>
        <dbReference type="Google" id="ProtNLM"/>
    </source>
</evidence>
<feature type="transmembrane region" description="Helical" evidence="6">
    <location>
        <begin position="209"/>
        <end position="230"/>
    </location>
</feature>
<sequence length="239" mass="27509">MPILPDPTEIPVVLKRLVKPPTLDFETALWEIFYLLFAPRRVYKQLYYRKQTKNRWSRDDPSFVILLVFFLTVSAVAWGLAYTSGAVAILRMVLYMVVIDFLATGFAIATVGWLLANRLFKKSSPATIGGVSDEELEWAFCFDIHCNSFLIIWVSLYLVQFVLLPVLTLDNWLSLFLGNTMYFGALSYYFVITFYGYNALPFLEHTEMILFPIPVVAALYLCSLFGFSMVKHMSSLYFN</sequence>
<reference evidence="8" key="1">
    <citation type="submission" date="2016-05" db="EMBL/GenBank/DDBJ databases">
        <title>Comparative genomics of biotechnologically important yeasts.</title>
        <authorList>
            <consortium name="DOE Joint Genome Institute"/>
            <person name="Riley R."/>
            <person name="Haridas S."/>
            <person name="Wolfe K.H."/>
            <person name="Lopes M.R."/>
            <person name="Hittinger C.T."/>
            <person name="Goker M."/>
            <person name="Salamov A."/>
            <person name="Wisecaver J."/>
            <person name="Long T.M."/>
            <person name="Aerts A.L."/>
            <person name="Barry K."/>
            <person name="Choi C."/>
            <person name="Clum A."/>
            <person name="Coughlan A.Y."/>
            <person name="Deshpande S."/>
            <person name="Douglass A.P."/>
            <person name="Hanson S.J."/>
            <person name="Klenk H.-P."/>
            <person name="Labutti K."/>
            <person name="Lapidus A."/>
            <person name="Lindquist E."/>
            <person name="Lipzen A."/>
            <person name="Meier-Kolthoff J.P."/>
            <person name="Ohm R.A."/>
            <person name="Otillar R.P."/>
            <person name="Pangilinan J."/>
            <person name="Peng Y."/>
            <person name="Rokas A."/>
            <person name="Rosa C.A."/>
            <person name="Scheuner C."/>
            <person name="Sibirny A.A."/>
            <person name="Slot J.C."/>
            <person name="Stielow J.B."/>
            <person name="Sun H."/>
            <person name="Kurtzman C.P."/>
            <person name="Blackwell M."/>
            <person name="Grigoriev I.V."/>
            <person name="Jeffries T.W."/>
        </authorList>
    </citation>
    <scope>NUCLEOTIDE SEQUENCE [LARGE SCALE GENOMIC DNA]</scope>
    <source>
        <strain evidence="8">NRRL Y-12698</strain>
    </source>
</reference>
<proteinExistence type="inferred from homology"/>
<evidence type="ECO:0000256" key="4">
    <source>
        <dbReference type="ARBA" id="ARBA00022989"/>
    </source>
</evidence>
<dbReference type="Proteomes" id="UP000094336">
    <property type="component" value="Unassembled WGS sequence"/>
</dbReference>
<keyword evidence="5 6" id="KW-0472">Membrane</keyword>
<evidence type="ECO:0000256" key="3">
    <source>
        <dbReference type="ARBA" id="ARBA00022692"/>
    </source>
</evidence>
<comment type="subcellular location">
    <subcellularLocation>
        <location evidence="1">Membrane</location>
        <topology evidence="1">Multi-pass membrane protein</topology>
    </subcellularLocation>
</comment>
<dbReference type="EMBL" id="KV454428">
    <property type="protein sequence ID" value="ODQ80990.1"/>
    <property type="molecule type" value="Genomic_DNA"/>
</dbReference>
<feature type="transmembrane region" description="Helical" evidence="6">
    <location>
        <begin position="93"/>
        <end position="116"/>
    </location>
</feature>
<dbReference type="Pfam" id="PF05216">
    <property type="entry name" value="UNC-50"/>
    <property type="match status" value="1"/>
</dbReference>
<dbReference type="PANTHER" id="PTHR12841">
    <property type="entry name" value="PROTEIN UNC-50 HOMOLOG"/>
    <property type="match status" value="1"/>
</dbReference>
<accession>A0A1E3QTK9</accession>
<keyword evidence="4 6" id="KW-1133">Transmembrane helix</keyword>
<dbReference type="STRING" id="984486.A0A1E3QTK9"/>
<comment type="similarity">
    <text evidence="2">Belongs to the unc-50 family.</text>
</comment>
<evidence type="ECO:0000256" key="5">
    <source>
        <dbReference type="ARBA" id="ARBA00023136"/>
    </source>
</evidence>
<evidence type="ECO:0000256" key="2">
    <source>
        <dbReference type="ARBA" id="ARBA00006293"/>
    </source>
</evidence>
<keyword evidence="8" id="KW-1185">Reference proteome</keyword>
<name>A0A1E3QTK9_9ASCO</name>
<gene>
    <name evidence="7" type="ORF">BABINDRAFT_179637</name>
</gene>
<evidence type="ECO:0000256" key="1">
    <source>
        <dbReference type="ARBA" id="ARBA00004141"/>
    </source>
</evidence>
<feature type="transmembrane region" description="Helical" evidence="6">
    <location>
        <begin position="175"/>
        <end position="197"/>
    </location>
</feature>
<dbReference type="GO" id="GO:0000139">
    <property type="term" value="C:Golgi membrane"/>
    <property type="evidence" value="ECO:0007669"/>
    <property type="project" value="EnsemblFungi"/>
</dbReference>
<evidence type="ECO:0000313" key="8">
    <source>
        <dbReference type="Proteomes" id="UP000094336"/>
    </source>
</evidence>
<dbReference type="OrthoDB" id="10027013at2759"/>
<dbReference type="RefSeq" id="XP_018986318.1">
    <property type="nucleotide sequence ID" value="XM_019131095.1"/>
</dbReference>
<evidence type="ECO:0000313" key="7">
    <source>
        <dbReference type="EMBL" id="ODQ80990.1"/>
    </source>
</evidence>
<dbReference type="GO" id="GO:0016192">
    <property type="term" value="P:vesicle-mediated transport"/>
    <property type="evidence" value="ECO:0007669"/>
    <property type="project" value="EnsemblFungi"/>
</dbReference>
<dbReference type="AlphaFoldDB" id="A0A1E3QTK9"/>
<dbReference type="PANTHER" id="PTHR12841:SF6">
    <property type="entry name" value="PROTEIN UNC-50 HOMOLOG"/>
    <property type="match status" value="1"/>
</dbReference>
<dbReference type="GeneID" id="30148948"/>
<evidence type="ECO:0000256" key="6">
    <source>
        <dbReference type="SAM" id="Phobius"/>
    </source>
</evidence>